<proteinExistence type="predicted"/>
<sequence>MITIDKIKIFDSYGGDIDGLARVGRESEKKLFDNNDWSLIDGLYQDIELINKRFAAQTYIDQTITKLKDNCDIESFDLFTSRIEYYKD</sequence>
<evidence type="ECO:0000313" key="1">
    <source>
        <dbReference type="EMBL" id="TCC86446.1"/>
    </source>
</evidence>
<dbReference type="Proteomes" id="UP000292884">
    <property type="component" value="Unassembled WGS sequence"/>
</dbReference>
<reference evidence="1 3" key="1">
    <citation type="submission" date="2019-02" db="EMBL/GenBank/DDBJ databases">
        <title>Pedobacter sp. RP-1-13 sp. nov., isolated from Arctic soil.</title>
        <authorList>
            <person name="Dahal R.H."/>
        </authorList>
    </citation>
    <scope>NUCLEOTIDE SEQUENCE [LARGE SCALE GENOMIC DNA]</scope>
    <source>
        <strain evidence="1 3">RP-1-13</strain>
    </source>
</reference>
<evidence type="ECO:0000313" key="2">
    <source>
        <dbReference type="EMBL" id="TCC90608.1"/>
    </source>
</evidence>
<evidence type="ECO:0000313" key="3">
    <source>
        <dbReference type="Proteomes" id="UP000292884"/>
    </source>
</evidence>
<organism evidence="1 3">
    <name type="scientific">Pedobacter frigiditerrae</name>
    <dbReference type="NCBI Taxonomy" id="2530452"/>
    <lineage>
        <taxon>Bacteria</taxon>
        <taxon>Pseudomonadati</taxon>
        <taxon>Bacteroidota</taxon>
        <taxon>Sphingobacteriia</taxon>
        <taxon>Sphingobacteriales</taxon>
        <taxon>Sphingobacteriaceae</taxon>
        <taxon>Pedobacter</taxon>
    </lineage>
</organism>
<name>A0A4V2MHH4_9SPHI</name>
<gene>
    <name evidence="2" type="ORF">EZ428_15190</name>
    <name evidence="1" type="ORF">EZ428_23555</name>
</gene>
<dbReference type="AlphaFoldDB" id="A0A4V2MHH4"/>
<dbReference type="RefSeq" id="WP_131554005.1">
    <property type="nucleotide sequence ID" value="NZ_SJSK01000003.1"/>
</dbReference>
<protein>
    <submittedName>
        <fullName evidence="1">Uncharacterized protein</fullName>
    </submittedName>
</protein>
<accession>A0A4V2MHH4</accession>
<feature type="non-terminal residue" evidence="1">
    <location>
        <position position="88"/>
    </location>
</feature>
<keyword evidence="3" id="KW-1185">Reference proteome</keyword>
<comment type="caution">
    <text evidence="1">The sequence shown here is derived from an EMBL/GenBank/DDBJ whole genome shotgun (WGS) entry which is preliminary data.</text>
</comment>
<dbReference type="EMBL" id="SJSK01000010">
    <property type="protein sequence ID" value="TCC86446.1"/>
    <property type="molecule type" value="Genomic_DNA"/>
</dbReference>
<dbReference type="OrthoDB" id="800014at2"/>
<dbReference type="EMBL" id="SJSK01000003">
    <property type="protein sequence ID" value="TCC90608.1"/>
    <property type="molecule type" value="Genomic_DNA"/>
</dbReference>